<dbReference type="InterPro" id="IPR056290">
    <property type="entry name" value="CEPT76/DRC7_peptidase-like_dom"/>
</dbReference>
<dbReference type="WBParaSite" id="EVEC_0001097001-mRNA-1">
    <property type="protein sequence ID" value="EVEC_0001097001-mRNA-1"/>
    <property type="gene ID" value="EVEC_0001097001"/>
</dbReference>
<organism evidence="4">
    <name type="scientific">Enterobius vermicularis</name>
    <name type="common">Human pinworm</name>
    <dbReference type="NCBI Taxonomy" id="51028"/>
    <lineage>
        <taxon>Eukaryota</taxon>
        <taxon>Metazoa</taxon>
        <taxon>Ecdysozoa</taxon>
        <taxon>Nematoda</taxon>
        <taxon>Chromadorea</taxon>
        <taxon>Rhabditida</taxon>
        <taxon>Spirurina</taxon>
        <taxon>Oxyuridomorpha</taxon>
        <taxon>Oxyuroidea</taxon>
        <taxon>Oxyuridae</taxon>
        <taxon>Enterobius</taxon>
    </lineage>
</organism>
<reference evidence="4" key="1">
    <citation type="submission" date="2017-02" db="UniProtKB">
        <authorList>
            <consortium name="WormBaseParasite"/>
        </authorList>
    </citation>
    <scope>IDENTIFICATION</scope>
</reference>
<evidence type="ECO:0000259" key="1">
    <source>
        <dbReference type="Pfam" id="PF24656"/>
    </source>
</evidence>
<dbReference type="PANTHER" id="PTHR20837:SF0">
    <property type="entry name" value="COILED-COIL AND C2 DOMAIN-CONTAINING PROTEIN 2A"/>
    <property type="match status" value="1"/>
</dbReference>
<protein>
    <submittedName>
        <fullName evidence="4">H/ACA ribonucleoprotein complex subunit</fullName>
    </submittedName>
</protein>
<accession>A0A0N4VJE9</accession>
<evidence type="ECO:0000313" key="2">
    <source>
        <dbReference type="EMBL" id="VDD95544.1"/>
    </source>
</evidence>
<feature type="domain" description="CEP76/DRC7 peptidase-like" evidence="1">
    <location>
        <begin position="2"/>
        <end position="109"/>
    </location>
</feature>
<dbReference type="GO" id="GO:1905515">
    <property type="term" value="P:non-motile cilium assembly"/>
    <property type="evidence" value="ECO:0007669"/>
    <property type="project" value="TreeGrafter"/>
</dbReference>
<keyword evidence="3" id="KW-1185">Reference proteome</keyword>
<sequence length="122" mass="13646">MSTGCGDEGEHAVLLCCWLLAANIECYLILGTAFPEGGSKAAYVLAKFEQKFTLLNPSDGTVYSRDDPLCPLISVGTVITEENIFGNIQSYDHPSQVNFNFEVSAYFKMLLTVWCYRRNCWL</sequence>
<name>A0A0N4VJE9_ENTVE</name>
<dbReference type="OrthoDB" id="2162143at2759"/>
<dbReference type="Pfam" id="PF24656">
    <property type="entry name" value="CEPT76_peptidase"/>
    <property type="match status" value="1"/>
</dbReference>
<dbReference type="PANTHER" id="PTHR20837">
    <property type="entry name" value="CENTROSOMAL PROTEIN-RELATED"/>
    <property type="match status" value="1"/>
</dbReference>
<dbReference type="STRING" id="51028.A0A0N4VJE9"/>
<dbReference type="GO" id="GO:0035869">
    <property type="term" value="C:ciliary transition zone"/>
    <property type="evidence" value="ECO:0007669"/>
    <property type="project" value="TreeGrafter"/>
</dbReference>
<proteinExistence type="predicted"/>
<gene>
    <name evidence="2" type="ORF">EVEC_LOCUS10295</name>
</gene>
<evidence type="ECO:0000313" key="3">
    <source>
        <dbReference type="Proteomes" id="UP000274131"/>
    </source>
</evidence>
<dbReference type="GO" id="GO:1904491">
    <property type="term" value="P:protein localization to ciliary transition zone"/>
    <property type="evidence" value="ECO:0007669"/>
    <property type="project" value="TreeGrafter"/>
</dbReference>
<dbReference type="AlphaFoldDB" id="A0A0N4VJE9"/>
<dbReference type="InterPro" id="IPR052434">
    <property type="entry name" value="Tectonic-like_complex_comp"/>
</dbReference>
<reference evidence="2 3" key="2">
    <citation type="submission" date="2018-10" db="EMBL/GenBank/DDBJ databases">
        <authorList>
            <consortium name="Pathogen Informatics"/>
        </authorList>
    </citation>
    <scope>NUCLEOTIDE SEQUENCE [LARGE SCALE GENOMIC DNA]</scope>
</reference>
<dbReference type="Proteomes" id="UP000274131">
    <property type="component" value="Unassembled WGS sequence"/>
</dbReference>
<evidence type="ECO:0000313" key="4">
    <source>
        <dbReference type="WBParaSite" id="EVEC_0001097001-mRNA-1"/>
    </source>
</evidence>
<dbReference type="EMBL" id="UXUI01010710">
    <property type="protein sequence ID" value="VDD95544.1"/>
    <property type="molecule type" value="Genomic_DNA"/>
</dbReference>